<dbReference type="CDD" id="cd00200">
    <property type="entry name" value="WD40"/>
    <property type="match status" value="1"/>
</dbReference>
<keyword evidence="4" id="KW-0802">TPR repeat</keyword>
<evidence type="ECO:0000256" key="2">
    <source>
        <dbReference type="ARBA" id="ARBA00022737"/>
    </source>
</evidence>
<proteinExistence type="predicted"/>
<dbReference type="SUPFAM" id="SSF48452">
    <property type="entry name" value="TPR-like"/>
    <property type="match status" value="1"/>
</dbReference>
<gene>
    <name evidence="6" type="ORF">KSF_040520</name>
</gene>
<feature type="repeat" description="TPR" evidence="4">
    <location>
        <begin position="187"/>
        <end position="220"/>
    </location>
</feature>
<dbReference type="Pfam" id="PF13676">
    <property type="entry name" value="TIR_2"/>
    <property type="match status" value="1"/>
</dbReference>
<dbReference type="InterPro" id="IPR020472">
    <property type="entry name" value="WD40_PAC1"/>
</dbReference>
<dbReference type="SMART" id="SM00028">
    <property type="entry name" value="TPR"/>
    <property type="match status" value="1"/>
</dbReference>
<keyword evidence="2" id="KW-0677">Repeat</keyword>
<feature type="domain" description="TIR" evidence="5">
    <location>
        <begin position="2"/>
        <end position="159"/>
    </location>
</feature>
<dbReference type="Proteomes" id="UP000597444">
    <property type="component" value="Unassembled WGS sequence"/>
</dbReference>
<dbReference type="InterPro" id="IPR000157">
    <property type="entry name" value="TIR_dom"/>
</dbReference>
<feature type="repeat" description="WD" evidence="3">
    <location>
        <begin position="419"/>
        <end position="453"/>
    </location>
</feature>
<dbReference type="SMART" id="SM00255">
    <property type="entry name" value="TIR"/>
    <property type="match status" value="1"/>
</dbReference>
<evidence type="ECO:0000256" key="4">
    <source>
        <dbReference type="PROSITE-ProRule" id="PRU00339"/>
    </source>
</evidence>
<feature type="repeat" description="WD" evidence="3">
    <location>
        <begin position="337"/>
        <end position="378"/>
    </location>
</feature>
<dbReference type="PROSITE" id="PS50294">
    <property type="entry name" value="WD_REPEATS_REGION"/>
    <property type="match status" value="6"/>
</dbReference>
<dbReference type="PRINTS" id="PR00320">
    <property type="entry name" value="GPROTEINBRPT"/>
</dbReference>
<feature type="repeat" description="WD" evidence="3">
    <location>
        <begin position="546"/>
        <end position="576"/>
    </location>
</feature>
<feature type="repeat" description="WD" evidence="3">
    <location>
        <begin position="293"/>
        <end position="334"/>
    </location>
</feature>
<dbReference type="Gene3D" id="2.130.10.10">
    <property type="entry name" value="YVTN repeat-like/Quinoprotein amine dehydrogenase"/>
    <property type="match status" value="3"/>
</dbReference>
<dbReference type="SUPFAM" id="SSF52200">
    <property type="entry name" value="Toll/Interleukin receptor TIR domain"/>
    <property type="match status" value="1"/>
</dbReference>
<evidence type="ECO:0000313" key="6">
    <source>
        <dbReference type="EMBL" id="GHO94004.1"/>
    </source>
</evidence>
<comment type="caution">
    <text evidence="6">The sequence shown here is derived from an EMBL/GenBank/DDBJ whole genome shotgun (WGS) entry which is preliminary data.</text>
</comment>
<dbReference type="PROSITE" id="PS00678">
    <property type="entry name" value="WD_REPEATS_1"/>
    <property type="match status" value="2"/>
</dbReference>
<dbReference type="InterPro" id="IPR035897">
    <property type="entry name" value="Toll_tir_struct_dom_sf"/>
</dbReference>
<dbReference type="InterPro" id="IPR001680">
    <property type="entry name" value="WD40_rpt"/>
</dbReference>
<dbReference type="InterPro" id="IPR015943">
    <property type="entry name" value="WD40/YVTN_repeat-like_dom_sf"/>
</dbReference>
<dbReference type="SUPFAM" id="SSF50978">
    <property type="entry name" value="WD40 repeat-like"/>
    <property type="match status" value="1"/>
</dbReference>
<reference evidence="6" key="1">
    <citation type="submission" date="2020-10" db="EMBL/GenBank/DDBJ databases">
        <title>Taxonomic study of unclassified bacteria belonging to the class Ktedonobacteria.</title>
        <authorList>
            <person name="Yabe S."/>
            <person name="Wang C.M."/>
            <person name="Zheng Y."/>
            <person name="Sakai Y."/>
            <person name="Cavaletti L."/>
            <person name="Monciardini P."/>
            <person name="Donadio S."/>
        </authorList>
    </citation>
    <scope>NUCLEOTIDE SEQUENCE</scope>
    <source>
        <strain evidence="6">ID150040</strain>
    </source>
</reference>
<dbReference type="InterPro" id="IPR019775">
    <property type="entry name" value="WD40_repeat_CS"/>
</dbReference>
<organism evidence="6 7">
    <name type="scientific">Reticulibacter mediterranei</name>
    <dbReference type="NCBI Taxonomy" id="2778369"/>
    <lineage>
        <taxon>Bacteria</taxon>
        <taxon>Bacillati</taxon>
        <taxon>Chloroflexota</taxon>
        <taxon>Ktedonobacteria</taxon>
        <taxon>Ktedonobacterales</taxon>
        <taxon>Reticulibacteraceae</taxon>
        <taxon>Reticulibacter</taxon>
    </lineage>
</organism>
<dbReference type="GO" id="GO:0007165">
    <property type="term" value="P:signal transduction"/>
    <property type="evidence" value="ECO:0007669"/>
    <property type="project" value="InterPro"/>
</dbReference>
<dbReference type="InterPro" id="IPR011990">
    <property type="entry name" value="TPR-like_helical_dom_sf"/>
</dbReference>
<dbReference type="PANTHER" id="PTHR19879:SF9">
    <property type="entry name" value="TRANSCRIPTION INITIATION FACTOR TFIID SUBUNIT 5"/>
    <property type="match status" value="1"/>
</dbReference>
<dbReference type="PROSITE" id="PS50082">
    <property type="entry name" value="WD_REPEATS_2"/>
    <property type="match status" value="6"/>
</dbReference>
<evidence type="ECO:0000256" key="1">
    <source>
        <dbReference type="ARBA" id="ARBA00022574"/>
    </source>
</evidence>
<evidence type="ECO:0000256" key="3">
    <source>
        <dbReference type="PROSITE-ProRule" id="PRU00221"/>
    </source>
</evidence>
<keyword evidence="7" id="KW-1185">Reference proteome</keyword>
<dbReference type="Gene3D" id="3.40.50.10140">
    <property type="entry name" value="Toll/interleukin-1 receptor homology (TIR) domain"/>
    <property type="match status" value="1"/>
</dbReference>
<protein>
    <recommendedName>
        <fullName evidence="5">TIR domain-containing protein</fullName>
    </recommendedName>
</protein>
<keyword evidence="1 3" id="KW-0853">WD repeat</keyword>
<feature type="repeat" description="WD" evidence="3">
    <location>
        <begin position="377"/>
        <end position="418"/>
    </location>
</feature>
<dbReference type="PROSITE" id="PS50005">
    <property type="entry name" value="TPR"/>
    <property type="match status" value="1"/>
</dbReference>
<feature type="repeat" description="WD" evidence="3">
    <location>
        <begin position="461"/>
        <end position="493"/>
    </location>
</feature>
<dbReference type="PANTHER" id="PTHR19879">
    <property type="entry name" value="TRANSCRIPTION INITIATION FACTOR TFIID"/>
    <property type="match status" value="1"/>
</dbReference>
<dbReference type="RefSeq" id="WP_220204766.1">
    <property type="nucleotide sequence ID" value="NZ_BNJK01000001.1"/>
</dbReference>
<evidence type="ECO:0000313" key="7">
    <source>
        <dbReference type="Proteomes" id="UP000597444"/>
    </source>
</evidence>
<dbReference type="InterPro" id="IPR019734">
    <property type="entry name" value="TPR_rpt"/>
</dbReference>
<evidence type="ECO:0000259" key="5">
    <source>
        <dbReference type="PROSITE" id="PS50104"/>
    </source>
</evidence>
<dbReference type="Pfam" id="PF00400">
    <property type="entry name" value="WD40"/>
    <property type="match status" value="7"/>
</dbReference>
<sequence length="581" mass="66257">MNPTYIFISHSSKDNEFGLKLAQDLRQALGSSHIVWYDALSIRPGEVWVHSISEQIEHCTFFILIASPDAMQSQWVDKEFHAAFAKKKRILPLLWKECNRWPFLETLQHIDFSNAEYATALNNLLTELKTPFGMETPPASGEPPTVTEEQISKRIIEVRKADQDQAWEKVLRLTEILQDQFPGAVPAEAYYLRGQAFFKLGDFVQAENALNMALAVVSEPDLHLKCLQTLKRILEHTEDRWEDLLRIAESALLLAPNDREWAKLRQQATSILNKPRRPIRPLPAPRPEYISTFRGHHGTVYDLAWSPDGKELASASGDKTVCIWSIEGNENEPTYVYRKHKGRINAVDWSPINNWIASASADKTVHIWHPEHGEQLQWKHKDLVNDVAWSPDGRYVASASDDRTVQVWDIQEGKCIAVYNEHRHWVNIVAWSPDGRRIASGSQDRTVHIWNISPIRNELIFPHHTDSINDLLWSPGGTDIASASTDKTVRIWSTTGAPGFTVQRHSDYVLSLTRSRYGRRIASASKGTITVWYTATRNIIFINPIHTGFVWTVAWSPDDRYIASAGEDKLIQIWSVIDDIV</sequence>
<dbReference type="AlphaFoldDB" id="A0A8J3IEQ2"/>
<dbReference type="PROSITE" id="PS50104">
    <property type="entry name" value="TIR"/>
    <property type="match status" value="1"/>
</dbReference>
<dbReference type="Gene3D" id="1.25.40.10">
    <property type="entry name" value="Tetratricopeptide repeat domain"/>
    <property type="match status" value="1"/>
</dbReference>
<dbReference type="InterPro" id="IPR036322">
    <property type="entry name" value="WD40_repeat_dom_sf"/>
</dbReference>
<accession>A0A8J3IEQ2</accession>
<dbReference type="SMART" id="SM00320">
    <property type="entry name" value="WD40"/>
    <property type="match status" value="7"/>
</dbReference>
<name>A0A8J3IEQ2_9CHLR</name>
<dbReference type="EMBL" id="BNJK01000001">
    <property type="protein sequence ID" value="GHO94004.1"/>
    <property type="molecule type" value="Genomic_DNA"/>
</dbReference>